<dbReference type="PANTHER" id="PTHR14136:SF17">
    <property type="entry name" value="BTB_POZ DOMAIN-CONTAINING PROTEIN KCTD9"/>
    <property type="match status" value="1"/>
</dbReference>
<dbReference type="SUPFAM" id="SSF81324">
    <property type="entry name" value="Voltage-gated potassium channels"/>
    <property type="match status" value="1"/>
</dbReference>
<feature type="domain" description="Potassium channel" evidence="2">
    <location>
        <begin position="240"/>
        <end position="291"/>
    </location>
</feature>
<accession>A0ABP9SDN3</accession>
<keyword evidence="4" id="KW-1185">Reference proteome</keyword>
<dbReference type="InterPro" id="IPR001646">
    <property type="entry name" value="5peptide_repeat"/>
</dbReference>
<keyword evidence="1" id="KW-1133">Transmembrane helix</keyword>
<name>A0ABP9SDN3_9GAMM</name>
<evidence type="ECO:0000259" key="2">
    <source>
        <dbReference type="Pfam" id="PF07885"/>
    </source>
</evidence>
<feature type="transmembrane region" description="Helical" evidence="1">
    <location>
        <begin position="234"/>
        <end position="254"/>
    </location>
</feature>
<dbReference type="Gene3D" id="1.10.287.70">
    <property type="match status" value="1"/>
</dbReference>
<organism evidence="3 4">
    <name type="scientific">Ferrimonas gelatinilytica</name>
    <dbReference type="NCBI Taxonomy" id="1255257"/>
    <lineage>
        <taxon>Bacteria</taxon>
        <taxon>Pseudomonadati</taxon>
        <taxon>Pseudomonadota</taxon>
        <taxon>Gammaproteobacteria</taxon>
        <taxon>Alteromonadales</taxon>
        <taxon>Ferrimonadaceae</taxon>
        <taxon>Ferrimonas</taxon>
    </lineage>
</organism>
<dbReference type="PANTHER" id="PTHR14136">
    <property type="entry name" value="BTB_POZ DOMAIN-CONTAINING PROTEIN KCTD9"/>
    <property type="match status" value="1"/>
</dbReference>
<keyword evidence="1" id="KW-0812">Transmembrane</keyword>
<feature type="transmembrane region" description="Helical" evidence="1">
    <location>
        <begin position="266"/>
        <end position="287"/>
    </location>
</feature>
<dbReference type="InterPro" id="IPR013099">
    <property type="entry name" value="K_chnl_dom"/>
</dbReference>
<evidence type="ECO:0000313" key="4">
    <source>
        <dbReference type="Proteomes" id="UP001501600"/>
    </source>
</evidence>
<dbReference type="Proteomes" id="UP001501600">
    <property type="component" value="Unassembled WGS sequence"/>
</dbReference>
<feature type="transmembrane region" description="Helical" evidence="1">
    <location>
        <begin position="194"/>
        <end position="213"/>
    </location>
</feature>
<evidence type="ECO:0000256" key="1">
    <source>
        <dbReference type="SAM" id="Phobius"/>
    </source>
</evidence>
<dbReference type="Gene3D" id="2.160.20.80">
    <property type="entry name" value="E3 ubiquitin-protein ligase SopA"/>
    <property type="match status" value="1"/>
</dbReference>
<sequence>MLPKQHQEDANRLSQFARDGGLLMGLKLRQAQLRGVELNQKDSQKPGRDLRFSDLCRADLREAHLYRADLRHCNLIKADLRGANLNQTRLEGANLLGVRLDGARMEQMRLGRGLWQELQAQKQPAAERDDLYQQAEQVYRDLRRAAKSYGCYHLASQCAHRELTMARKQMPLLSGQRLFSKLVDLICGYGESPIRVVGFALVVMLLFALGYLWGGIIDNGEPRTLAQVDGPGSLLRLGASCLYFSIVTFTTLGFGDLVPMPGPSRLLAAIEALIGSFSLALLVVSFAKKMTR</sequence>
<gene>
    <name evidence="3" type="ORF">GCM10025772_26560</name>
</gene>
<comment type="caution">
    <text evidence="3">The sequence shown here is derived from an EMBL/GenBank/DDBJ whole genome shotgun (WGS) entry which is preliminary data.</text>
</comment>
<dbReference type="Pfam" id="PF00805">
    <property type="entry name" value="Pentapeptide"/>
    <property type="match status" value="1"/>
</dbReference>
<dbReference type="InterPro" id="IPR051082">
    <property type="entry name" value="Pentapeptide-BTB/POZ_domain"/>
</dbReference>
<reference evidence="4" key="1">
    <citation type="journal article" date="2019" name="Int. J. Syst. Evol. Microbiol.">
        <title>The Global Catalogue of Microorganisms (GCM) 10K type strain sequencing project: providing services to taxonomists for standard genome sequencing and annotation.</title>
        <authorList>
            <consortium name="The Broad Institute Genomics Platform"/>
            <consortium name="The Broad Institute Genome Sequencing Center for Infectious Disease"/>
            <person name="Wu L."/>
            <person name="Ma J."/>
        </authorList>
    </citation>
    <scope>NUCLEOTIDE SEQUENCE [LARGE SCALE GENOMIC DNA]</scope>
    <source>
        <strain evidence="4">JCM 18720</strain>
    </source>
</reference>
<dbReference type="SUPFAM" id="SSF141571">
    <property type="entry name" value="Pentapeptide repeat-like"/>
    <property type="match status" value="1"/>
</dbReference>
<dbReference type="EMBL" id="BAABLF010000028">
    <property type="protein sequence ID" value="GAA5194159.1"/>
    <property type="molecule type" value="Genomic_DNA"/>
</dbReference>
<evidence type="ECO:0000313" key="3">
    <source>
        <dbReference type="EMBL" id="GAA5194159.1"/>
    </source>
</evidence>
<protein>
    <submittedName>
        <fullName evidence="3">Ion channel</fullName>
    </submittedName>
</protein>
<keyword evidence="1" id="KW-0472">Membrane</keyword>
<proteinExistence type="predicted"/>
<dbReference type="Pfam" id="PF07885">
    <property type="entry name" value="Ion_trans_2"/>
    <property type="match status" value="1"/>
</dbReference>